<accession>A0A2T0B7I3</accession>
<protein>
    <submittedName>
        <fullName evidence="2">Uncharacterized protein</fullName>
    </submittedName>
</protein>
<sequence>MGIDYSTIIMSVINLVLLFAVLVVIYKGIQVLKNFVNRNKEMDKKIDIILNKLENREDN</sequence>
<evidence type="ECO:0000313" key="3">
    <source>
        <dbReference type="Proteomes" id="UP000239471"/>
    </source>
</evidence>
<feature type="transmembrane region" description="Helical" evidence="1">
    <location>
        <begin position="6"/>
        <end position="26"/>
    </location>
</feature>
<evidence type="ECO:0000256" key="1">
    <source>
        <dbReference type="SAM" id="Phobius"/>
    </source>
</evidence>
<dbReference type="RefSeq" id="WP_106061050.1">
    <property type="nucleotide sequence ID" value="NZ_PVXQ01000052.1"/>
</dbReference>
<keyword evidence="1" id="KW-1133">Transmembrane helix</keyword>
<name>A0A2T0B7I3_9CLOT</name>
<dbReference type="AlphaFoldDB" id="A0A2T0B7I3"/>
<gene>
    <name evidence="2" type="ORF">CLVI_31780</name>
</gene>
<evidence type="ECO:0000313" key="2">
    <source>
        <dbReference type="EMBL" id="PRR79850.1"/>
    </source>
</evidence>
<proteinExistence type="predicted"/>
<dbReference type="OrthoDB" id="1933576at2"/>
<reference evidence="2 3" key="1">
    <citation type="submission" date="2018-03" db="EMBL/GenBank/DDBJ databases">
        <title>Genome sequence of Clostridium vincentii DSM 10228.</title>
        <authorList>
            <person name="Poehlein A."/>
            <person name="Daniel R."/>
        </authorList>
    </citation>
    <scope>NUCLEOTIDE SEQUENCE [LARGE SCALE GENOMIC DNA]</scope>
    <source>
        <strain evidence="2 3">DSM 10228</strain>
    </source>
</reference>
<comment type="caution">
    <text evidence="2">The sequence shown here is derived from an EMBL/GenBank/DDBJ whole genome shotgun (WGS) entry which is preliminary data.</text>
</comment>
<dbReference type="Proteomes" id="UP000239471">
    <property type="component" value="Unassembled WGS sequence"/>
</dbReference>
<organism evidence="2 3">
    <name type="scientific">Clostridium vincentii</name>
    <dbReference type="NCBI Taxonomy" id="52704"/>
    <lineage>
        <taxon>Bacteria</taxon>
        <taxon>Bacillati</taxon>
        <taxon>Bacillota</taxon>
        <taxon>Clostridia</taxon>
        <taxon>Eubacteriales</taxon>
        <taxon>Clostridiaceae</taxon>
        <taxon>Clostridium</taxon>
    </lineage>
</organism>
<keyword evidence="1" id="KW-0472">Membrane</keyword>
<keyword evidence="1" id="KW-0812">Transmembrane</keyword>
<dbReference type="EMBL" id="PVXQ01000052">
    <property type="protein sequence ID" value="PRR79850.1"/>
    <property type="molecule type" value="Genomic_DNA"/>
</dbReference>
<keyword evidence="3" id="KW-1185">Reference proteome</keyword>